<name>A0ABR4QSF7_9CEST</name>
<organism evidence="2 3">
    <name type="scientific">Taenia crassiceps</name>
    <dbReference type="NCBI Taxonomy" id="6207"/>
    <lineage>
        <taxon>Eukaryota</taxon>
        <taxon>Metazoa</taxon>
        <taxon>Spiralia</taxon>
        <taxon>Lophotrochozoa</taxon>
        <taxon>Platyhelminthes</taxon>
        <taxon>Cestoda</taxon>
        <taxon>Eucestoda</taxon>
        <taxon>Cyclophyllidea</taxon>
        <taxon>Taeniidae</taxon>
        <taxon>Taenia</taxon>
    </lineage>
</organism>
<gene>
    <name evidence="2" type="ORF">TcWFU_006581</name>
</gene>
<proteinExistence type="predicted"/>
<evidence type="ECO:0000256" key="1">
    <source>
        <dbReference type="SAM" id="Phobius"/>
    </source>
</evidence>
<evidence type="ECO:0000313" key="3">
    <source>
        <dbReference type="Proteomes" id="UP001651158"/>
    </source>
</evidence>
<comment type="caution">
    <text evidence="2">The sequence shown here is derived from an EMBL/GenBank/DDBJ whole genome shotgun (WGS) entry which is preliminary data.</text>
</comment>
<reference evidence="2 3" key="1">
    <citation type="journal article" date="2022" name="Front. Cell. Infect. Microbiol.">
        <title>The Genomes of Two Strains of Taenia crassiceps the Animal Model for the Study of Human Cysticercosis.</title>
        <authorList>
            <person name="Bobes R.J."/>
            <person name="Estrada K."/>
            <person name="Rios-Valencia D.G."/>
            <person name="Calderon-Gallegos A."/>
            <person name="de la Torre P."/>
            <person name="Carrero J.C."/>
            <person name="Sanchez-Flores A."/>
            <person name="Laclette J.P."/>
        </authorList>
    </citation>
    <scope>NUCLEOTIDE SEQUENCE [LARGE SCALE GENOMIC DNA]</scope>
    <source>
        <strain evidence="2">WFUcys</strain>
    </source>
</reference>
<dbReference type="Proteomes" id="UP001651158">
    <property type="component" value="Unassembled WGS sequence"/>
</dbReference>
<sequence length="71" mass="7823">MAGQGYNFIARTSPVRLLARKGLLLKYKYFSNFSKLRSVTTPHSKRDLNGIAAAGHFASMLLVLASALLLR</sequence>
<evidence type="ECO:0000313" key="2">
    <source>
        <dbReference type="EMBL" id="KAL5112345.1"/>
    </source>
</evidence>
<keyword evidence="3" id="KW-1185">Reference proteome</keyword>
<accession>A0ABR4QSF7</accession>
<keyword evidence="1" id="KW-0812">Transmembrane</keyword>
<dbReference type="EMBL" id="JAKROA010000001">
    <property type="protein sequence ID" value="KAL5112345.1"/>
    <property type="molecule type" value="Genomic_DNA"/>
</dbReference>
<feature type="transmembrane region" description="Helical" evidence="1">
    <location>
        <begin position="51"/>
        <end position="70"/>
    </location>
</feature>
<keyword evidence="1" id="KW-1133">Transmembrane helix</keyword>
<keyword evidence="1" id="KW-0472">Membrane</keyword>
<protein>
    <submittedName>
        <fullName evidence="2">Uncharacterized protein</fullName>
    </submittedName>
</protein>